<organism evidence="2 3">
    <name type="scientific">Bacillus oleivorans</name>
    <dbReference type="NCBI Taxonomy" id="1448271"/>
    <lineage>
        <taxon>Bacteria</taxon>
        <taxon>Bacillati</taxon>
        <taxon>Bacillota</taxon>
        <taxon>Bacilli</taxon>
        <taxon>Bacillales</taxon>
        <taxon>Bacillaceae</taxon>
        <taxon>Bacillus</taxon>
    </lineage>
</organism>
<proteinExistence type="predicted"/>
<dbReference type="RefSeq" id="WP_097160397.1">
    <property type="nucleotide sequence ID" value="NZ_JBEPMQ010000014.1"/>
</dbReference>
<sequence>MIVKGRKFPLEIKALTVLRTRILQGHPQRKNIEDRIATKKAGYYGEKEVDYFTSLLPNEKFNIFQDLRLPNKNSFFQIDSLLITPNYALLLEVKNIQGQLYFDPVSNQFTRKFNGVESRFTEPILQSRRLKYQLHEWMKLHKMPDMPIEYLFVNSNPTAIFNFPDNKHPFYDRIIHADYLLEKISEFDRKYKQSVITPKQIQLIRSNLINEHTESKADVLKKFSIDKSDIITGVQCPNCRKIPMERINTAWLCSLCQHQSKVAHIPTLEEYVLLFGPYITNKSLREFLNLKSRYVTKRILISSTQESTGKNKGKVYKKYN</sequence>
<dbReference type="InterPro" id="IPR011528">
    <property type="entry name" value="NERD"/>
</dbReference>
<dbReference type="OrthoDB" id="569879at2"/>
<evidence type="ECO:0000313" key="3">
    <source>
        <dbReference type="Proteomes" id="UP000219546"/>
    </source>
</evidence>
<dbReference type="Proteomes" id="UP000219546">
    <property type="component" value="Unassembled WGS sequence"/>
</dbReference>
<dbReference type="AlphaFoldDB" id="A0A285D7N6"/>
<dbReference type="PROSITE" id="PS50965">
    <property type="entry name" value="NERD"/>
    <property type="match status" value="1"/>
</dbReference>
<dbReference type="EMBL" id="OAOP01000011">
    <property type="protein sequence ID" value="SNX75288.1"/>
    <property type="molecule type" value="Genomic_DNA"/>
</dbReference>
<name>A0A285D7N6_9BACI</name>
<keyword evidence="3" id="KW-1185">Reference proteome</keyword>
<feature type="domain" description="NERD" evidence="1">
    <location>
        <begin position="41"/>
        <end position="157"/>
    </location>
</feature>
<evidence type="ECO:0000313" key="2">
    <source>
        <dbReference type="EMBL" id="SNX75288.1"/>
    </source>
</evidence>
<dbReference type="Pfam" id="PF08378">
    <property type="entry name" value="NERD"/>
    <property type="match status" value="1"/>
</dbReference>
<gene>
    <name evidence="2" type="ORF">SAMN05877753_111134</name>
</gene>
<evidence type="ECO:0000259" key="1">
    <source>
        <dbReference type="PROSITE" id="PS50965"/>
    </source>
</evidence>
<accession>A0A285D7N6</accession>
<protein>
    <submittedName>
        <fullName evidence="2">Nuclease-like protein</fullName>
    </submittedName>
</protein>
<reference evidence="2 3" key="1">
    <citation type="submission" date="2017-08" db="EMBL/GenBank/DDBJ databases">
        <authorList>
            <person name="de Groot N.N."/>
        </authorList>
    </citation>
    <scope>NUCLEOTIDE SEQUENCE [LARGE SCALE GENOMIC DNA]</scope>
    <source>
        <strain evidence="2 3">JC228</strain>
    </source>
</reference>